<gene>
    <name evidence="1" type="ORF">SDC9_149890</name>
</gene>
<protein>
    <submittedName>
        <fullName evidence="1">Uncharacterized protein</fullName>
    </submittedName>
</protein>
<dbReference type="EMBL" id="VSSQ01048629">
    <property type="protein sequence ID" value="MPN02674.1"/>
    <property type="molecule type" value="Genomic_DNA"/>
</dbReference>
<evidence type="ECO:0000313" key="1">
    <source>
        <dbReference type="EMBL" id="MPN02674.1"/>
    </source>
</evidence>
<reference evidence="1" key="1">
    <citation type="submission" date="2019-08" db="EMBL/GenBank/DDBJ databases">
        <authorList>
            <person name="Kucharzyk K."/>
            <person name="Murdoch R.W."/>
            <person name="Higgins S."/>
            <person name="Loffler F."/>
        </authorList>
    </citation>
    <scope>NUCLEOTIDE SEQUENCE</scope>
</reference>
<proteinExistence type="predicted"/>
<name>A0A645EPZ2_9ZZZZ</name>
<dbReference type="AlphaFoldDB" id="A0A645EPZ2"/>
<comment type="caution">
    <text evidence="1">The sequence shown here is derived from an EMBL/GenBank/DDBJ whole genome shotgun (WGS) entry which is preliminary data.</text>
</comment>
<accession>A0A645EPZ2</accession>
<sequence>MIESSQKFTEEMEKQGWYKGNQILRGTPDHWVYVEWRGGSAFIAPDKIESFLENYSLPILPREGQVEIRRS</sequence>
<organism evidence="1">
    <name type="scientific">bioreactor metagenome</name>
    <dbReference type="NCBI Taxonomy" id="1076179"/>
    <lineage>
        <taxon>unclassified sequences</taxon>
        <taxon>metagenomes</taxon>
        <taxon>ecological metagenomes</taxon>
    </lineage>
</organism>